<gene>
    <name evidence="1" type="ORF">A4H96_05355</name>
</gene>
<organism evidence="1 2">
    <name type="scientific">Acidithiobacillus ferrooxidans</name>
    <name type="common">Thiobacillus ferrooxidans</name>
    <dbReference type="NCBI Taxonomy" id="920"/>
    <lineage>
        <taxon>Bacteria</taxon>
        <taxon>Pseudomonadati</taxon>
        <taxon>Pseudomonadota</taxon>
        <taxon>Acidithiobacillia</taxon>
        <taxon>Acidithiobacillales</taxon>
        <taxon>Acidithiobacillaceae</taxon>
        <taxon>Acidithiobacillus</taxon>
    </lineage>
</organism>
<evidence type="ECO:0000313" key="1">
    <source>
        <dbReference type="EMBL" id="OAP91917.1"/>
    </source>
</evidence>
<comment type="caution">
    <text evidence="1">The sequence shown here is derived from an EMBL/GenBank/DDBJ whole genome shotgun (WGS) entry which is preliminary data.</text>
</comment>
<accession>A0A179BJK2</accession>
<dbReference type="Proteomes" id="UP000078302">
    <property type="component" value="Unassembled WGS sequence"/>
</dbReference>
<protein>
    <submittedName>
        <fullName evidence="1">Uncharacterized protein</fullName>
    </submittedName>
</protein>
<sequence length="88" mass="9250">MIQGASCSIGKIIVSFSGLGHGQGCGEDFGVFWFGNTQGDHPGRPLADAPPAFDEFPLAPEILPEGQSVIAIEPFLRLDLLPLLSTAI</sequence>
<name>A0A179BJK2_ACIFR</name>
<evidence type="ECO:0000313" key="2">
    <source>
        <dbReference type="Proteomes" id="UP000078302"/>
    </source>
</evidence>
<dbReference type="EMBL" id="LVXZ01000057">
    <property type="protein sequence ID" value="OAP91917.1"/>
    <property type="molecule type" value="Genomic_DNA"/>
</dbReference>
<keyword evidence="2" id="KW-1185">Reference proteome</keyword>
<proteinExistence type="predicted"/>
<dbReference type="AlphaFoldDB" id="A0A179BJK2"/>
<reference evidence="1 2" key="1">
    <citation type="submission" date="2016-04" db="EMBL/GenBank/DDBJ databases">
        <title>Acidithiobacillus ferrooxidans genome sequencing and assembly.</title>
        <authorList>
            <person name="Zhou Z."/>
        </authorList>
    </citation>
    <scope>NUCLEOTIDE SEQUENCE [LARGE SCALE GENOMIC DNA]</scope>
    <source>
        <strain evidence="1 2">BY0502</strain>
    </source>
</reference>